<proteinExistence type="inferred from homology"/>
<name>A0A450Y783_9GAMM</name>
<dbReference type="Gene3D" id="3.90.226.10">
    <property type="entry name" value="2-enoyl-CoA Hydratase, Chain A, domain 1"/>
    <property type="match status" value="1"/>
</dbReference>
<dbReference type="Pfam" id="PF00378">
    <property type="entry name" value="ECH_1"/>
    <property type="match status" value="1"/>
</dbReference>
<dbReference type="PANTHER" id="PTHR42964">
    <property type="entry name" value="ENOYL-COA HYDRATASE"/>
    <property type="match status" value="1"/>
</dbReference>
<evidence type="ECO:0000313" key="2">
    <source>
        <dbReference type="EMBL" id="VFK37375.1"/>
    </source>
</evidence>
<dbReference type="InterPro" id="IPR001753">
    <property type="entry name" value="Enoyl-CoA_hydra/iso"/>
</dbReference>
<dbReference type="AlphaFoldDB" id="A0A450Y783"/>
<dbReference type="EMBL" id="CAADFS010000001">
    <property type="protein sequence ID" value="VFK37375.1"/>
    <property type="molecule type" value="Genomic_DNA"/>
</dbReference>
<dbReference type="CDD" id="cd06558">
    <property type="entry name" value="crotonase-like"/>
    <property type="match status" value="1"/>
</dbReference>
<dbReference type="GO" id="GO:0003824">
    <property type="term" value="F:catalytic activity"/>
    <property type="evidence" value="ECO:0007669"/>
    <property type="project" value="UniProtKB-ARBA"/>
</dbReference>
<accession>A0A450Y783</accession>
<reference evidence="2" key="1">
    <citation type="submission" date="2019-02" db="EMBL/GenBank/DDBJ databases">
        <authorList>
            <person name="Gruber-Vodicka R. H."/>
            <person name="Seah K. B. B."/>
        </authorList>
    </citation>
    <scope>NUCLEOTIDE SEQUENCE</scope>
    <source>
        <strain evidence="2">BECK_BZ123</strain>
    </source>
</reference>
<sequence>MERPEENIRLITLNRPKLFNTLDSRIMDELDSAIRETATDEDVRALLITGAGKLFSLGTDVIEMQNLDAMRARTLAQRGLRTLRKLER</sequence>
<organism evidence="2">
    <name type="scientific">Candidatus Kentrum sp. TC</name>
    <dbReference type="NCBI Taxonomy" id="2126339"/>
    <lineage>
        <taxon>Bacteria</taxon>
        <taxon>Pseudomonadati</taxon>
        <taxon>Pseudomonadota</taxon>
        <taxon>Gammaproteobacteria</taxon>
        <taxon>Candidatus Kentrum</taxon>
    </lineage>
</organism>
<evidence type="ECO:0000256" key="1">
    <source>
        <dbReference type="ARBA" id="ARBA00005254"/>
    </source>
</evidence>
<dbReference type="GO" id="GO:0008300">
    <property type="term" value="P:isoprenoid catabolic process"/>
    <property type="evidence" value="ECO:0007669"/>
    <property type="project" value="TreeGrafter"/>
</dbReference>
<dbReference type="PANTHER" id="PTHR42964:SF1">
    <property type="entry name" value="POLYKETIDE BIOSYNTHESIS ENOYL-COA HYDRATASE PKSH-RELATED"/>
    <property type="match status" value="1"/>
</dbReference>
<gene>
    <name evidence="2" type="ORF">BECKTC1821D_GA0114238_100136</name>
</gene>
<dbReference type="InterPro" id="IPR051683">
    <property type="entry name" value="Enoyl-CoA_Hydratase/Isomerase"/>
</dbReference>
<dbReference type="InterPro" id="IPR029045">
    <property type="entry name" value="ClpP/crotonase-like_dom_sf"/>
</dbReference>
<dbReference type="SUPFAM" id="SSF52096">
    <property type="entry name" value="ClpP/crotonase"/>
    <property type="match status" value="1"/>
</dbReference>
<protein>
    <submittedName>
        <fullName evidence="2">Enoyl-CoA hydratase/3-hydroxypropionyl-coenzyme A dehydratase</fullName>
    </submittedName>
</protein>
<comment type="similarity">
    <text evidence="1">Belongs to the enoyl-CoA hydratase/isomerase family.</text>
</comment>